<evidence type="ECO:0000313" key="3">
    <source>
        <dbReference type="Proteomes" id="UP001190700"/>
    </source>
</evidence>
<organism evidence="2 3">
    <name type="scientific">Cymbomonas tetramitiformis</name>
    <dbReference type="NCBI Taxonomy" id="36881"/>
    <lineage>
        <taxon>Eukaryota</taxon>
        <taxon>Viridiplantae</taxon>
        <taxon>Chlorophyta</taxon>
        <taxon>Pyramimonadophyceae</taxon>
        <taxon>Pyramimonadales</taxon>
        <taxon>Pyramimonadaceae</taxon>
        <taxon>Cymbomonas</taxon>
    </lineage>
</organism>
<proteinExistence type="predicted"/>
<feature type="region of interest" description="Disordered" evidence="1">
    <location>
        <begin position="71"/>
        <end position="129"/>
    </location>
</feature>
<feature type="compositionally biased region" description="Basic and acidic residues" evidence="1">
    <location>
        <begin position="108"/>
        <end position="119"/>
    </location>
</feature>
<dbReference type="EMBL" id="LGRX02033090">
    <property type="protein sequence ID" value="KAK3243034.1"/>
    <property type="molecule type" value="Genomic_DNA"/>
</dbReference>
<evidence type="ECO:0000313" key="2">
    <source>
        <dbReference type="EMBL" id="KAK3243034.1"/>
    </source>
</evidence>
<dbReference type="AlphaFoldDB" id="A0AAE0BW08"/>
<accession>A0AAE0BW08</accession>
<feature type="compositionally biased region" description="Basic and acidic residues" evidence="1">
    <location>
        <begin position="72"/>
        <end position="94"/>
    </location>
</feature>
<reference evidence="2 3" key="1">
    <citation type="journal article" date="2015" name="Genome Biol. Evol.">
        <title>Comparative Genomics of a Bacterivorous Green Alga Reveals Evolutionary Causalities and Consequences of Phago-Mixotrophic Mode of Nutrition.</title>
        <authorList>
            <person name="Burns J.A."/>
            <person name="Paasch A."/>
            <person name="Narechania A."/>
            <person name="Kim E."/>
        </authorList>
    </citation>
    <scope>NUCLEOTIDE SEQUENCE [LARGE SCALE GENOMIC DNA]</scope>
    <source>
        <strain evidence="2 3">PLY_AMNH</strain>
    </source>
</reference>
<name>A0AAE0BW08_9CHLO</name>
<comment type="caution">
    <text evidence="2">The sequence shown here is derived from an EMBL/GenBank/DDBJ whole genome shotgun (WGS) entry which is preliminary data.</text>
</comment>
<sequence>MSNEARQIFEACVRTYCALRFHATPCDRIMLDVYRAFAKELPTVSAMDLLMALQERDARFQLKHVCSVSPMHSRERMDDTLHRSKTLQQEDRRPPSRVVARSALLPPIEREVRQTDHAPSEAAQGQLPV</sequence>
<evidence type="ECO:0000256" key="1">
    <source>
        <dbReference type="SAM" id="MobiDB-lite"/>
    </source>
</evidence>
<gene>
    <name evidence="2" type="ORF">CYMTET_47303</name>
</gene>
<dbReference type="Proteomes" id="UP001190700">
    <property type="component" value="Unassembled WGS sequence"/>
</dbReference>
<keyword evidence="3" id="KW-1185">Reference proteome</keyword>
<protein>
    <submittedName>
        <fullName evidence="2">Uncharacterized protein</fullName>
    </submittedName>
</protein>